<comment type="similarity">
    <text evidence="14">Belongs to the adenylyl cyclase class-4/guanylyl cyclase family.</text>
</comment>
<evidence type="ECO:0000313" key="19">
    <source>
        <dbReference type="Proteomes" id="UP000001396"/>
    </source>
</evidence>
<dbReference type="InParanoid" id="D3B043"/>
<name>D3B043_HETP5</name>
<feature type="region of interest" description="Disordered" evidence="15">
    <location>
        <begin position="143"/>
        <end position="180"/>
    </location>
</feature>
<evidence type="ECO:0000256" key="1">
    <source>
        <dbReference type="ARBA" id="ARBA00001593"/>
    </source>
</evidence>
<comment type="cofactor">
    <cofactor evidence="2">
        <name>Mg(2+)</name>
        <dbReference type="ChEBI" id="CHEBI:18420"/>
    </cofactor>
</comment>
<evidence type="ECO:0000256" key="6">
    <source>
        <dbReference type="ARBA" id="ARBA00022723"/>
    </source>
</evidence>
<dbReference type="GO" id="GO:0046872">
    <property type="term" value="F:metal ion binding"/>
    <property type="evidence" value="ECO:0007669"/>
    <property type="project" value="UniProtKB-KW"/>
</dbReference>
<dbReference type="PANTHER" id="PTHR45627:SF12">
    <property type="entry name" value="ADENYLATE CYCLASE TYPE 2"/>
    <property type="match status" value="1"/>
</dbReference>
<evidence type="ECO:0000256" key="9">
    <source>
        <dbReference type="ARBA" id="ARBA00022842"/>
    </source>
</evidence>
<sequence>MTSLRASMLKTQSSMTRATSIINLNNSCYGSSFNTAPLSSISSSSVHSAVNNSNNSSSGGISHYRCNSHANLPTAPSISSGIGSIVHNSSSSNVLSSSAEVSDCGSSGLIVGVSSPPTSAPTTIVTTTTNTLTICNNNNNNNHSSIDTSTTTSQSSPSSTSSSNSSPSSQNPNNISRPNTPHLAFKNMFSFHNPITTTTRSRADSVANSLSTNVDIENPQVWNNHPLVISADDSLVDQNKSLFHRYSLRLPSKLESEFLDHHYNSQIFLLRITNLIGILCVSYGFTKPAMFMLIAVRVLCFNSFVDSKRLQKKAESLKIEKEKSEQLLSNILPDFVIKMMKDYTPTANLDILNNYLTSTNSPLPPISKDFPDCSILYCDIVEFTSLASRVSPEQLVRLLNEVFTEFDKVVDSHKCEKIKTDGDAYVCAGGLTIENNFHYKAIVDIAIDILRLPILSNNCLNVQVKIRVGVATGSVIGGVIGCEKFQFDVWGEAIAMAHTLEQNGSAGQIHITERGLDKLNLDDYVLNENLDCSLGVTTYFIKSSKHQNQNNGANITSNGATINMSLAPPQPNFFGNQDEFTKEVVSFDSTTGEKSTHISIDTTSCSASSSSMSLPSSTASTPRNMSIKKPPSRKNEKLGDIILRPIRHGFFRKEDMISPPKEDAIENTEVDRYFKEYTKLNHWIVQFRNLFVEMEYHKYVINSTVFETKFFIIIGVVLHVVFYLDDYLMGSNPVFGARSIYLAMGLLFILYFAMSFIKFFKRVYVYQVMFFLLLLVFGITTILELLRYDNPLARSSLTRVCATLFYVNVFHSLNFISVAFLNIFIFAFFFICAYFLSPSLTQHLYGTDYMGIIIVLIIQICSSYGMKLGMRRAWVIKSKVKYKGLILQKERERSSRLLGNILPTSISERLMKEGKGKGNGMLIAQKYSHVAIMFINIIGFEKLPVQLEASVMVSHMNYIFSIFDGQLARYELEKIKTIGTTYMVVSGLNTSQSPKIFLSNMANMALTAKAYVKHIDENLNVQIGISFGPCVAGCIGIQRAKFDVWGDTANIASRMQTSAPPGKIQVTKEVSKVLKRGFFLEERGVIKVKGKGDMISYYLTGKRGSTDSKIYDNDGGIDQLPNHWKLLQFPSANSCNSTPNESNINITNNNTDFTNKETLVEVK</sequence>
<dbReference type="Pfam" id="PF00211">
    <property type="entry name" value="Guanylate_cyc"/>
    <property type="match status" value="2"/>
</dbReference>
<dbReference type="SMART" id="SM00044">
    <property type="entry name" value="CYCc"/>
    <property type="match status" value="2"/>
</dbReference>
<evidence type="ECO:0000256" key="13">
    <source>
        <dbReference type="ARBA" id="ARBA00023239"/>
    </source>
</evidence>
<proteinExistence type="inferred from homology"/>
<evidence type="ECO:0000256" key="5">
    <source>
        <dbReference type="ARBA" id="ARBA00022692"/>
    </source>
</evidence>
<evidence type="ECO:0000256" key="14">
    <source>
        <dbReference type="RuleBase" id="RU000405"/>
    </source>
</evidence>
<dbReference type="GO" id="GO:0004016">
    <property type="term" value="F:adenylate cyclase activity"/>
    <property type="evidence" value="ECO:0007669"/>
    <property type="project" value="UniProtKB-EC"/>
</dbReference>
<dbReference type="PROSITE" id="PS00452">
    <property type="entry name" value="GUANYLATE_CYCLASE_1"/>
    <property type="match status" value="1"/>
</dbReference>
<reference evidence="18 19" key="1">
    <citation type="journal article" date="2011" name="Genome Res.">
        <title>Phylogeny-wide analysis of social amoeba genomes highlights ancient origins for complex intercellular communication.</title>
        <authorList>
            <person name="Heidel A.J."/>
            <person name="Lawal H.M."/>
            <person name="Felder M."/>
            <person name="Schilde C."/>
            <person name="Helps N.R."/>
            <person name="Tunggal B."/>
            <person name="Rivero F."/>
            <person name="John U."/>
            <person name="Schleicher M."/>
            <person name="Eichinger L."/>
            <person name="Platzer M."/>
            <person name="Noegel A.A."/>
            <person name="Schaap P."/>
            <person name="Gloeckner G."/>
        </authorList>
    </citation>
    <scope>NUCLEOTIDE SEQUENCE [LARGE SCALE GENOMIC DNA]</scope>
    <source>
        <strain evidence="19">ATCC 26659 / Pp 5 / PN500</strain>
    </source>
</reference>
<dbReference type="GO" id="GO:0005886">
    <property type="term" value="C:plasma membrane"/>
    <property type="evidence" value="ECO:0007669"/>
    <property type="project" value="TreeGrafter"/>
</dbReference>
<dbReference type="GO" id="GO:0005524">
    <property type="term" value="F:ATP binding"/>
    <property type="evidence" value="ECO:0007669"/>
    <property type="project" value="UniProtKB-KW"/>
</dbReference>
<feature type="transmembrane region" description="Helical" evidence="16">
    <location>
        <begin position="740"/>
        <end position="757"/>
    </location>
</feature>
<evidence type="ECO:0000256" key="3">
    <source>
        <dbReference type="ARBA" id="ARBA00004141"/>
    </source>
</evidence>
<dbReference type="EC" id="4.6.1.1" evidence="4"/>
<feature type="compositionally biased region" description="Low complexity" evidence="15">
    <location>
        <begin position="143"/>
        <end position="179"/>
    </location>
</feature>
<evidence type="ECO:0000256" key="15">
    <source>
        <dbReference type="SAM" id="MobiDB-lite"/>
    </source>
</evidence>
<protein>
    <recommendedName>
        <fullName evidence="4">adenylate cyclase</fullName>
        <ecNumber evidence="4">4.6.1.1</ecNumber>
    </recommendedName>
</protein>
<keyword evidence="12 16" id="KW-0472">Membrane</keyword>
<evidence type="ECO:0000256" key="2">
    <source>
        <dbReference type="ARBA" id="ARBA00001946"/>
    </source>
</evidence>
<keyword evidence="7" id="KW-0547">Nucleotide-binding</keyword>
<keyword evidence="6" id="KW-0479">Metal-binding</keyword>
<dbReference type="GO" id="GO:0006171">
    <property type="term" value="P:cAMP biosynthetic process"/>
    <property type="evidence" value="ECO:0007669"/>
    <property type="project" value="UniProtKB-KW"/>
</dbReference>
<keyword evidence="19" id="KW-1185">Reference proteome</keyword>
<dbReference type="CDD" id="cd07302">
    <property type="entry name" value="CHD"/>
    <property type="match status" value="2"/>
</dbReference>
<gene>
    <name evidence="18" type="primary">acaA</name>
    <name evidence="18" type="ORF">PPL_01657</name>
</gene>
<dbReference type="InterPro" id="IPR029787">
    <property type="entry name" value="Nucleotide_cyclase"/>
</dbReference>
<keyword evidence="9" id="KW-0460">Magnesium</keyword>
<organism evidence="18 19">
    <name type="scientific">Heterostelium pallidum (strain ATCC 26659 / Pp 5 / PN500)</name>
    <name type="common">Cellular slime mold</name>
    <name type="synonym">Polysphondylium pallidum</name>
    <dbReference type="NCBI Taxonomy" id="670386"/>
    <lineage>
        <taxon>Eukaryota</taxon>
        <taxon>Amoebozoa</taxon>
        <taxon>Evosea</taxon>
        <taxon>Eumycetozoa</taxon>
        <taxon>Dictyostelia</taxon>
        <taxon>Acytosteliales</taxon>
        <taxon>Acytosteliaceae</taxon>
        <taxon>Heterostelium</taxon>
    </lineage>
</organism>
<feature type="transmembrane region" description="Helical" evidence="16">
    <location>
        <begin position="710"/>
        <end position="728"/>
    </location>
</feature>
<evidence type="ECO:0000313" key="18">
    <source>
        <dbReference type="EMBL" id="EFA84667.1"/>
    </source>
</evidence>
<feature type="domain" description="Guanylate cyclase" evidence="17">
    <location>
        <begin position="931"/>
        <end position="1056"/>
    </location>
</feature>
<keyword evidence="11" id="KW-0115">cAMP biosynthesis</keyword>
<keyword evidence="10 16" id="KW-1133">Transmembrane helix</keyword>
<dbReference type="EMBL" id="ADBJ01000008">
    <property type="protein sequence ID" value="EFA84667.1"/>
    <property type="molecule type" value="Genomic_DNA"/>
</dbReference>
<comment type="caution">
    <text evidence="18">The sequence shown here is derived from an EMBL/GenBank/DDBJ whole genome shotgun (WGS) entry which is preliminary data.</text>
</comment>
<comment type="subcellular location">
    <subcellularLocation>
        <location evidence="3">Membrane</location>
        <topology evidence="3">Multi-pass membrane protein</topology>
    </subcellularLocation>
</comment>
<evidence type="ECO:0000256" key="10">
    <source>
        <dbReference type="ARBA" id="ARBA00022989"/>
    </source>
</evidence>
<feature type="region of interest" description="Disordered" evidence="15">
    <location>
        <begin position="598"/>
        <end position="634"/>
    </location>
</feature>
<dbReference type="AlphaFoldDB" id="D3B043"/>
<keyword evidence="5 16" id="KW-0812">Transmembrane</keyword>
<feature type="domain" description="Guanylate cyclase" evidence="17">
    <location>
        <begin position="374"/>
        <end position="501"/>
    </location>
</feature>
<dbReference type="Proteomes" id="UP000001396">
    <property type="component" value="Unassembled WGS sequence"/>
</dbReference>
<evidence type="ECO:0000259" key="17">
    <source>
        <dbReference type="PROSITE" id="PS50125"/>
    </source>
</evidence>
<dbReference type="FunCoup" id="D3B043">
    <property type="interactions" value="1"/>
</dbReference>
<dbReference type="GeneID" id="31357186"/>
<dbReference type="GO" id="GO:0035556">
    <property type="term" value="P:intracellular signal transduction"/>
    <property type="evidence" value="ECO:0007669"/>
    <property type="project" value="InterPro"/>
</dbReference>
<comment type="catalytic activity">
    <reaction evidence="1">
        <text>ATP = 3',5'-cyclic AMP + diphosphate</text>
        <dbReference type="Rhea" id="RHEA:15389"/>
        <dbReference type="ChEBI" id="CHEBI:30616"/>
        <dbReference type="ChEBI" id="CHEBI:33019"/>
        <dbReference type="ChEBI" id="CHEBI:58165"/>
        <dbReference type="EC" id="4.6.1.1"/>
    </reaction>
</comment>
<dbReference type="PROSITE" id="PS50125">
    <property type="entry name" value="GUANYLATE_CYCLASE_2"/>
    <property type="match status" value="2"/>
</dbReference>
<evidence type="ECO:0000256" key="4">
    <source>
        <dbReference type="ARBA" id="ARBA00012201"/>
    </source>
</evidence>
<evidence type="ECO:0000256" key="7">
    <source>
        <dbReference type="ARBA" id="ARBA00022741"/>
    </source>
</evidence>
<keyword evidence="8" id="KW-0067">ATP-binding</keyword>
<dbReference type="InterPro" id="IPR018297">
    <property type="entry name" value="A/G_cyclase_CS"/>
</dbReference>
<evidence type="ECO:0000256" key="12">
    <source>
        <dbReference type="ARBA" id="ARBA00023136"/>
    </source>
</evidence>
<dbReference type="SUPFAM" id="SSF55073">
    <property type="entry name" value="Nucleotide cyclase"/>
    <property type="match status" value="2"/>
</dbReference>
<feature type="transmembrane region" description="Helical" evidence="16">
    <location>
        <begin position="804"/>
        <end position="837"/>
    </location>
</feature>
<feature type="transmembrane region" description="Helical" evidence="16">
    <location>
        <begin position="849"/>
        <end position="869"/>
    </location>
</feature>
<evidence type="ECO:0000256" key="11">
    <source>
        <dbReference type="ARBA" id="ARBA00022998"/>
    </source>
</evidence>
<feature type="transmembrane region" description="Helical" evidence="16">
    <location>
        <begin position="763"/>
        <end position="783"/>
    </location>
</feature>
<evidence type="ECO:0000256" key="8">
    <source>
        <dbReference type="ARBA" id="ARBA00022840"/>
    </source>
</evidence>
<accession>D3B043</accession>
<feature type="compositionally biased region" description="Low complexity" evidence="15">
    <location>
        <begin position="599"/>
        <end position="621"/>
    </location>
</feature>
<dbReference type="RefSeq" id="XP_020436780.1">
    <property type="nucleotide sequence ID" value="XM_020572663.1"/>
</dbReference>
<dbReference type="OMA" id="WAWSSQS"/>
<keyword evidence="13 14" id="KW-0456">Lyase</keyword>
<evidence type="ECO:0000256" key="16">
    <source>
        <dbReference type="SAM" id="Phobius"/>
    </source>
</evidence>
<dbReference type="STRING" id="670386.D3B043"/>
<dbReference type="GO" id="GO:0007189">
    <property type="term" value="P:adenylate cyclase-activating G protein-coupled receptor signaling pathway"/>
    <property type="evidence" value="ECO:0007669"/>
    <property type="project" value="TreeGrafter"/>
</dbReference>
<dbReference type="PANTHER" id="PTHR45627">
    <property type="entry name" value="ADENYLATE CYCLASE TYPE 1"/>
    <property type="match status" value="1"/>
</dbReference>
<dbReference type="Gene3D" id="3.30.70.1230">
    <property type="entry name" value="Nucleotide cyclase"/>
    <property type="match status" value="2"/>
</dbReference>
<dbReference type="InterPro" id="IPR001054">
    <property type="entry name" value="A/G_cyclase"/>
</dbReference>